<dbReference type="InterPro" id="IPR020094">
    <property type="entry name" value="TruA/RsuA/RluB/E/F_N"/>
</dbReference>
<dbReference type="InterPro" id="IPR020103">
    <property type="entry name" value="PsdUridine_synth_cat_dom_sf"/>
</dbReference>
<sequence>MRVRLDIAYDGTDFAGWATQPNLRTVQQTVEDALSTILRLTRPVRLVVAGRTDAGVHATGQVAHADLDEIDEKTDLVRLTRKLTSLLNQSPDVVVRAVTRAPEGFDARFSPMARRYEYRIVDNDIDRDPLKRHQSAWINRPLDVTLMNDTSSSLVGLRDFGAFCKPREGATTIRELQVFEWNRDDSGALVGRLQADAFCHSMVRALVGACVEVGSGKLALKDLGDVRDAAVRTSAFKIMPAHGLTLTEVIYPPDDQLGARAQLTRVKRDATGNGSDS</sequence>
<dbReference type="PANTHER" id="PTHR11142">
    <property type="entry name" value="PSEUDOURIDYLATE SYNTHASE"/>
    <property type="match status" value="1"/>
</dbReference>
<feature type="domain" description="Pseudouridine synthase I TruA alpha/beta" evidence="4">
    <location>
        <begin position="153"/>
        <end position="252"/>
    </location>
</feature>
<name>A0A6J6D5S9_9ZZZZ</name>
<dbReference type="AlphaFoldDB" id="A0A6J6D5S9"/>
<evidence type="ECO:0000256" key="2">
    <source>
        <dbReference type="ARBA" id="ARBA00022694"/>
    </source>
</evidence>
<protein>
    <submittedName>
        <fullName evidence="5">Unannotated protein</fullName>
    </submittedName>
</protein>
<gene>
    <name evidence="5" type="ORF">UFOPK1591_00606</name>
</gene>
<evidence type="ECO:0000313" key="5">
    <source>
        <dbReference type="EMBL" id="CAB4559162.1"/>
    </source>
</evidence>
<comment type="similarity">
    <text evidence="1">Belongs to the tRNA pseudouridine synthase TruA family.</text>
</comment>
<dbReference type="InterPro" id="IPR001406">
    <property type="entry name" value="PsdUridine_synth_TruA"/>
</dbReference>
<dbReference type="HAMAP" id="MF_00171">
    <property type="entry name" value="TruA"/>
    <property type="match status" value="1"/>
</dbReference>
<accession>A0A6J6D5S9</accession>
<dbReference type="Gene3D" id="3.30.70.580">
    <property type="entry name" value="Pseudouridine synthase I, catalytic domain, N-terminal subdomain"/>
    <property type="match status" value="1"/>
</dbReference>
<dbReference type="EMBL" id="CAEZTD010000034">
    <property type="protein sequence ID" value="CAB4559162.1"/>
    <property type="molecule type" value="Genomic_DNA"/>
</dbReference>
<evidence type="ECO:0000256" key="1">
    <source>
        <dbReference type="ARBA" id="ARBA00009375"/>
    </source>
</evidence>
<reference evidence="5" key="1">
    <citation type="submission" date="2020-05" db="EMBL/GenBank/DDBJ databases">
        <authorList>
            <person name="Chiriac C."/>
            <person name="Salcher M."/>
            <person name="Ghai R."/>
            <person name="Kavagutti S V."/>
        </authorList>
    </citation>
    <scope>NUCLEOTIDE SEQUENCE</scope>
</reference>
<dbReference type="InterPro" id="IPR020095">
    <property type="entry name" value="PsdUridine_synth_TruA_C"/>
</dbReference>
<evidence type="ECO:0000259" key="4">
    <source>
        <dbReference type="Pfam" id="PF01416"/>
    </source>
</evidence>
<dbReference type="NCBIfam" id="TIGR00071">
    <property type="entry name" value="hisT_truA"/>
    <property type="match status" value="1"/>
</dbReference>
<dbReference type="CDD" id="cd02570">
    <property type="entry name" value="PseudoU_synth_EcTruA"/>
    <property type="match status" value="1"/>
</dbReference>
<dbReference type="Pfam" id="PF01416">
    <property type="entry name" value="PseudoU_synth_1"/>
    <property type="match status" value="1"/>
</dbReference>
<organism evidence="5">
    <name type="scientific">freshwater metagenome</name>
    <dbReference type="NCBI Taxonomy" id="449393"/>
    <lineage>
        <taxon>unclassified sequences</taxon>
        <taxon>metagenomes</taxon>
        <taxon>ecological metagenomes</taxon>
    </lineage>
</organism>
<dbReference type="Gene3D" id="3.30.70.660">
    <property type="entry name" value="Pseudouridine synthase I, catalytic domain, C-terminal subdomain"/>
    <property type="match status" value="1"/>
</dbReference>
<evidence type="ECO:0000256" key="3">
    <source>
        <dbReference type="ARBA" id="ARBA00023235"/>
    </source>
</evidence>
<keyword evidence="3" id="KW-0413">Isomerase</keyword>
<dbReference type="GO" id="GO:0003723">
    <property type="term" value="F:RNA binding"/>
    <property type="evidence" value="ECO:0007669"/>
    <property type="project" value="InterPro"/>
</dbReference>
<dbReference type="GO" id="GO:0031119">
    <property type="term" value="P:tRNA pseudouridine synthesis"/>
    <property type="evidence" value="ECO:0007669"/>
    <property type="project" value="TreeGrafter"/>
</dbReference>
<dbReference type="PIRSF" id="PIRSF001430">
    <property type="entry name" value="tRNA_psdUrid_synth"/>
    <property type="match status" value="1"/>
</dbReference>
<dbReference type="InterPro" id="IPR020097">
    <property type="entry name" value="PsdUridine_synth_TruA_a/b_dom"/>
</dbReference>
<dbReference type="GO" id="GO:0009982">
    <property type="term" value="F:pseudouridine synthase activity"/>
    <property type="evidence" value="ECO:0007669"/>
    <property type="project" value="InterPro"/>
</dbReference>
<dbReference type="FunFam" id="3.30.70.580:FF:000001">
    <property type="entry name" value="tRNA pseudouridine synthase A"/>
    <property type="match status" value="1"/>
</dbReference>
<dbReference type="PANTHER" id="PTHR11142:SF0">
    <property type="entry name" value="TRNA PSEUDOURIDINE SYNTHASE-LIKE 1"/>
    <property type="match status" value="1"/>
</dbReference>
<proteinExistence type="inferred from homology"/>
<keyword evidence="2" id="KW-0819">tRNA processing</keyword>
<dbReference type="SUPFAM" id="SSF55120">
    <property type="entry name" value="Pseudouridine synthase"/>
    <property type="match status" value="1"/>
</dbReference>